<dbReference type="PANTHER" id="PTHR43408">
    <property type="entry name" value="FMN REDUCTASE (NADPH)"/>
    <property type="match status" value="1"/>
</dbReference>
<sequence length="209" mass="22376">MAARKLAVVSSGLSNPSSTRMLADKLAEATKQKLVGTGLEVDVATFELRDLAHSITNNMLTGFADDALQRAIDEVTRADGLIAVTPVFKTSYAGLFKSFIDIIDNTGLTDLPVVIGATGGTPRHSLALDYAMRPLFNYMHSIVVPTSVYAASDDWGAGEDTVKSLPERIDRAARELAGLMEHSTRSATVVDPFALDENFDQLLGGFQGN</sequence>
<keyword evidence="6" id="KW-1185">Reference proteome</keyword>
<dbReference type="InterPro" id="IPR005025">
    <property type="entry name" value="FMN_Rdtase-like_dom"/>
</dbReference>
<evidence type="ECO:0000313" key="6">
    <source>
        <dbReference type="Proteomes" id="UP000662814"/>
    </source>
</evidence>
<dbReference type="InterPro" id="IPR023932">
    <property type="entry name" value="CE1759_FMN_reduct"/>
</dbReference>
<protein>
    <submittedName>
        <fullName evidence="5">FMN reductase</fullName>
    </submittedName>
</protein>
<feature type="domain" description="NADPH-dependent FMN reductase-like" evidence="4">
    <location>
        <begin position="5"/>
        <end position="155"/>
    </location>
</feature>
<dbReference type="SUPFAM" id="SSF52218">
    <property type="entry name" value="Flavoproteins"/>
    <property type="match status" value="1"/>
</dbReference>
<dbReference type="Gene3D" id="3.40.50.360">
    <property type="match status" value="1"/>
</dbReference>
<keyword evidence="3" id="KW-0560">Oxidoreductase</keyword>
<proteinExistence type="predicted"/>
<evidence type="ECO:0000259" key="4">
    <source>
        <dbReference type="Pfam" id="PF03358"/>
    </source>
</evidence>
<evidence type="ECO:0000256" key="1">
    <source>
        <dbReference type="ARBA" id="ARBA00022630"/>
    </source>
</evidence>
<dbReference type="Proteomes" id="UP000662814">
    <property type="component" value="Chromosome"/>
</dbReference>
<evidence type="ECO:0000256" key="2">
    <source>
        <dbReference type="ARBA" id="ARBA00022643"/>
    </source>
</evidence>
<keyword evidence="1" id="KW-0285">Flavoprotein</keyword>
<keyword evidence="2" id="KW-0288">FMN</keyword>
<dbReference type="Pfam" id="PF03358">
    <property type="entry name" value="FMN_red"/>
    <property type="match status" value="1"/>
</dbReference>
<dbReference type="PANTHER" id="PTHR43408:SF2">
    <property type="entry name" value="FMN REDUCTASE (NADPH)"/>
    <property type="match status" value="1"/>
</dbReference>
<dbReference type="InterPro" id="IPR029039">
    <property type="entry name" value="Flavoprotein-like_sf"/>
</dbReference>
<dbReference type="EMBL" id="CP061169">
    <property type="protein sequence ID" value="QPZ37165.1"/>
    <property type="molecule type" value="Genomic_DNA"/>
</dbReference>
<dbReference type="NCBIfam" id="TIGR04037">
    <property type="entry name" value="LLM_duo_CE1759"/>
    <property type="match status" value="1"/>
</dbReference>
<dbReference type="InterPro" id="IPR051814">
    <property type="entry name" value="NAD(P)H-dep_FMN_reductase"/>
</dbReference>
<reference evidence="5 6" key="1">
    <citation type="submission" date="2020-12" db="EMBL/GenBank/DDBJ databases">
        <title>Microbacterium sp. HY060.</title>
        <authorList>
            <person name="Zhou J."/>
        </authorList>
    </citation>
    <scope>NUCLEOTIDE SEQUENCE [LARGE SCALE GENOMIC DNA]</scope>
    <source>
        <strain evidence="5 6">HY60</strain>
    </source>
</reference>
<organism evidence="5 6">
    <name type="scientific">Paramicrobacterium chengjingii</name>
    <dbReference type="NCBI Taxonomy" id="2769067"/>
    <lineage>
        <taxon>Bacteria</taxon>
        <taxon>Bacillati</taxon>
        <taxon>Actinomycetota</taxon>
        <taxon>Actinomycetes</taxon>
        <taxon>Micrococcales</taxon>
        <taxon>Microbacteriaceae</taxon>
        <taxon>Paramicrobacterium</taxon>
    </lineage>
</organism>
<name>A0ABX6YF09_9MICO</name>
<accession>A0ABX6YF09</accession>
<dbReference type="RefSeq" id="WP_166992788.1">
    <property type="nucleotide sequence ID" value="NZ_CP061169.1"/>
</dbReference>
<evidence type="ECO:0000256" key="3">
    <source>
        <dbReference type="ARBA" id="ARBA00023002"/>
    </source>
</evidence>
<gene>
    <name evidence="5" type="ORF">HCR76_09845</name>
</gene>
<evidence type="ECO:0000313" key="5">
    <source>
        <dbReference type="EMBL" id="QPZ37165.1"/>
    </source>
</evidence>